<evidence type="ECO:0000313" key="3">
    <source>
        <dbReference type="Proteomes" id="UP000614410"/>
    </source>
</evidence>
<dbReference type="CDD" id="cd03788">
    <property type="entry name" value="GT20_TPS"/>
    <property type="match status" value="1"/>
</dbReference>
<dbReference type="GO" id="GO:0003825">
    <property type="term" value="F:alpha,alpha-trehalose-phosphate synthase (UDP-forming) activity"/>
    <property type="evidence" value="ECO:0007669"/>
    <property type="project" value="TreeGrafter"/>
</dbReference>
<comment type="similarity">
    <text evidence="1">Belongs to the glycosyltransferase 20 family.</text>
</comment>
<dbReference type="PANTHER" id="PTHR10788:SF106">
    <property type="entry name" value="BCDNA.GH08860"/>
    <property type="match status" value="1"/>
</dbReference>
<comment type="caution">
    <text evidence="2">The sequence shown here is derived from an EMBL/GenBank/DDBJ whole genome shotgun (WGS) entry which is preliminary data.</text>
</comment>
<dbReference type="Gene3D" id="3.40.50.2000">
    <property type="entry name" value="Glycogen Phosphorylase B"/>
    <property type="match status" value="2"/>
</dbReference>
<dbReference type="SUPFAM" id="SSF53756">
    <property type="entry name" value="UDP-Glycosyltransferase/glycogen phosphorylase"/>
    <property type="match status" value="1"/>
</dbReference>
<dbReference type="Pfam" id="PF00982">
    <property type="entry name" value="Glyco_transf_20"/>
    <property type="match status" value="1"/>
</dbReference>
<dbReference type="AlphaFoldDB" id="A0A934N931"/>
<dbReference type="InterPro" id="IPR001830">
    <property type="entry name" value="Glyco_trans_20"/>
</dbReference>
<sequence length="489" mass="55412">MLGDVQPIVVANRAPLTLELADAYRNTPERLVRGAGGLVTALSSLAASTRALWVAVARDDPDRILAARGDPAELVTDDGTSYRVAFVQPRPDSYELYYNTISNPLLWFIQHYLWDLAREPIVDTATRHAWQEGYVRVNQLVADRVVAEAKASSQPPLVFVQDYQLYCVPGMVRAQLPDVRIQHFVHIPWPTPMSWTVLPKQIRDAIVQGLLGADLVGFQTRRDVRNFLLTCEENLGLTVDFRERTVFFEGRVVWVRNYPISVDVGGLLQQAEGEDVRIEEERLLTWRPEKLILRVDRTDLSKNIVRGFLAYERMLEDHHELHGAVQFWAYLQPSRQDIDDYRAYLGSVLSVAAGINRKFSSGGWTPIRVEIDDVMARALAGYRQFDVLLVNPIYDGMNLVAKEGVLCNRRDGVMVLSENAGSHEELGDFALTVNPFDIDETAEALYLGLMMDAPQKRARAERICETVRSADINRWIALQLQDLRDLLKV</sequence>
<proteinExistence type="inferred from homology"/>
<organism evidence="2 3">
    <name type="scientific">Candidatus Amunia macphersoniae</name>
    <dbReference type="NCBI Taxonomy" id="3127014"/>
    <lineage>
        <taxon>Bacteria</taxon>
        <taxon>Bacillati</taxon>
        <taxon>Candidatus Dormiibacterota</taxon>
        <taxon>Candidatus Dormibacteria</taxon>
        <taxon>Candidatus Aeolococcales</taxon>
        <taxon>Candidatus Aeolococcaceae</taxon>
        <taxon>Candidatus Amunia</taxon>
    </lineage>
</organism>
<gene>
    <name evidence="2" type="ORF">JF887_04030</name>
</gene>
<accession>A0A934N931</accession>
<dbReference type="GO" id="GO:0005992">
    <property type="term" value="P:trehalose biosynthetic process"/>
    <property type="evidence" value="ECO:0007669"/>
    <property type="project" value="InterPro"/>
</dbReference>
<dbReference type="EMBL" id="JAEKNN010000020">
    <property type="protein sequence ID" value="MBJ7608587.1"/>
    <property type="molecule type" value="Genomic_DNA"/>
</dbReference>
<dbReference type="Proteomes" id="UP000614410">
    <property type="component" value="Unassembled WGS sequence"/>
</dbReference>
<evidence type="ECO:0000256" key="1">
    <source>
        <dbReference type="ARBA" id="ARBA00008799"/>
    </source>
</evidence>
<evidence type="ECO:0000313" key="2">
    <source>
        <dbReference type="EMBL" id="MBJ7608587.1"/>
    </source>
</evidence>
<dbReference type="PANTHER" id="PTHR10788">
    <property type="entry name" value="TREHALOSE-6-PHOSPHATE SYNTHASE"/>
    <property type="match status" value="1"/>
</dbReference>
<dbReference type="GO" id="GO:0005829">
    <property type="term" value="C:cytosol"/>
    <property type="evidence" value="ECO:0007669"/>
    <property type="project" value="TreeGrafter"/>
</dbReference>
<name>A0A934N931_9BACT</name>
<protein>
    <submittedName>
        <fullName evidence="2">Trehalose-6-phosphate synthase</fullName>
    </submittedName>
</protein>
<dbReference type="GO" id="GO:0004805">
    <property type="term" value="F:trehalose-phosphatase activity"/>
    <property type="evidence" value="ECO:0007669"/>
    <property type="project" value="TreeGrafter"/>
</dbReference>
<reference evidence="2 3" key="1">
    <citation type="submission" date="2020-10" db="EMBL/GenBank/DDBJ databases">
        <title>Ca. Dormibacterota MAGs.</title>
        <authorList>
            <person name="Montgomery K."/>
        </authorList>
    </citation>
    <scope>NUCLEOTIDE SEQUENCE [LARGE SCALE GENOMIC DNA]</scope>
    <source>
        <strain evidence="2">Mitchell_Peninsula_5</strain>
    </source>
</reference>